<feature type="domain" description="DUF4143" evidence="2">
    <location>
        <begin position="215"/>
        <end position="362"/>
    </location>
</feature>
<keyword evidence="4" id="KW-1185">Reference proteome</keyword>
<accession>A0A1I3HU58</accession>
<dbReference type="Pfam" id="PF13173">
    <property type="entry name" value="AAA_14"/>
    <property type="match status" value="1"/>
</dbReference>
<dbReference type="SUPFAM" id="SSF52540">
    <property type="entry name" value="P-loop containing nucleoside triphosphate hydrolases"/>
    <property type="match status" value="1"/>
</dbReference>
<organism evidence="3 4">
    <name type="scientific">Treponema bryantii</name>
    <dbReference type="NCBI Taxonomy" id="163"/>
    <lineage>
        <taxon>Bacteria</taxon>
        <taxon>Pseudomonadati</taxon>
        <taxon>Spirochaetota</taxon>
        <taxon>Spirochaetia</taxon>
        <taxon>Spirochaetales</taxon>
        <taxon>Treponemataceae</taxon>
        <taxon>Treponema</taxon>
    </lineage>
</organism>
<evidence type="ECO:0000259" key="2">
    <source>
        <dbReference type="Pfam" id="PF13635"/>
    </source>
</evidence>
<name>A0A1I3HU58_9SPIR</name>
<dbReference type="Proteomes" id="UP000182737">
    <property type="component" value="Unassembled WGS sequence"/>
</dbReference>
<dbReference type="Pfam" id="PF13635">
    <property type="entry name" value="DUF4143"/>
    <property type="match status" value="1"/>
</dbReference>
<dbReference type="InterPro" id="IPR041682">
    <property type="entry name" value="AAA_14"/>
</dbReference>
<dbReference type="OrthoDB" id="9801684at2"/>
<sequence length="417" mass="48231">MIDFRDTPLYKEDSYFRKEYVEKLLSWQDQHVIKVITGVRRSGKSVILKEVCKEISKSASENQISFFNFEMLENEDITDYHKLHSVLKERIQEGKMNYIFLDEIQLVEKFEKVVDSLFILPNVDIYLTGSNASMLSSEIATLLSGRYIEINILPFSFIEFQTAYKEKFSQDSFDLPTLYTKYITFGGFPYLHNIYEKNDAIREYIAGLYSTIVLKDIQQRKKIADTILLEKIVKFALVHTGNLLSPKKICDTFVSNGRKTSSATIDNCLSALCETYLFYKLNRYDIRGKETLKTLEKYYAVDMGLRFFMLGARGGDEGHILENIVFLELLRRGYELSVGKIDDMEIDFIAQKEGALNYIQVSLSVRDEVTLKRELRPLLAVKDNFPKTLITLDNAPVIYHDGIKQIYALDFLNGESL</sequence>
<proteinExistence type="predicted"/>
<dbReference type="AlphaFoldDB" id="A0A1I3HU58"/>
<gene>
    <name evidence="3" type="ORF">SAMN04487775_10182</name>
</gene>
<dbReference type="InterPro" id="IPR025420">
    <property type="entry name" value="DUF4143"/>
</dbReference>
<dbReference type="PANTHER" id="PTHR33295:SF20">
    <property type="entry name" value="ATPASE"/>
    <property type="match status" value="1"/>
</dbReference>
<evidence type="ECO:0000313" key="3">
    <source>
        <dbReference type="EMBL" id="SFI39274.1"/>
    </source>
</evidence>
<dbReference type="InterPro" id="IPR027417">
    <property type="entry name" value="P-loop_NTPase"/>
</dbReference>
<evidence type="ECO:0000259" key="1">
    <source>
        <dbReference type="Pfam" id="PF13173"/>
    </source>
</evidence>
<reference evidence="4" key="1">
    <citation type="submission" date="2016-10" db="EMBL/GenBank/DDBJ databases">
        <authorList>
            <person name="Varghese N."/>
            <person name="Submissions S."/>
        </authorList>
    </citation>
    <scope>NUCLEOTIDE SEQUENCE [LARGE SCALE GENOMIC DNA]</scope>
    <source>
        <strain evidence="4">XBD1002</strain>
    </source>
</reference>
<evidence type="ECO:0000313" key="4">
    <source>
        <dbReference type="Proteomes" id="UP000182737"/>
    </source>
</evidence>
<evidence type="ECO:0008006" key="5">
    <source>
        <dbReference type="Google" id="ProtNLM"/>
    </source>
</evidence>
<dbReference type="EMBL" id="FORI01000001">
    <property type="protein sequence ID" value="SFI39274.1"/>
    <property type="molecule type" value="Genomic_DNA"/>
</dbReference>
<dbReference type="Gene3D" id="3.40.50.300">
    <property type="entry name" value="P-loop containing nucleotide triphosphate hydrolases"/>
    <property type="match status" value="1"/>
</dbReference>
<dbReference type="RefSeq" id="WP_074929647.1">
    <property type="nucleotide sequence ID" value="NZ_FORI01000001.1"/>
</dbReference>
<feature type="domain" description="AAA" evidence="1">
    <location>
        <begin position="33"/>
        <end position="160"/>
    </location>
</feature>
<protein>
    <recommendedName>
        <fullName evidence="5">AAA domain-containing protein</fullName>
    </recommendedName>
</protein>
<dbReference type="PANTHER" id="PTHR33295">
    <property type="entry name" value="ATPASE"/>
    <property type="match status" value="1"/>
</dbReference>